<dbReference type="GO" id="GO:0030313">
    <property type="term" value="C:cell envelope"/>
    <property type="evidence" value="ECO:0007669"/>
    <property type="project" value="UniProtKB-SubCell"/>
</dbReference>
<sequence>MWLSQQDLSARQNEHRRKFGAVYMTLNNPFYEVIDEEIRLAVEEHGDVLLTRDPALSVERQREEIQELIDDGVQVLFVNPVDWQRIGPALEAARQAHIPVIAIDTSVQDESDVASTVMSDNYLAGVQCARHLLEHAAGGKVALLKHTQARSSVDRIRGFKDTLSGHPEFRIVDEEECMGQLEQAMPAMDRMLRRHPDIRIVMALNDPAALGAIASLQHAGRLDDVLVYGVDGVPETKEMIARGRMTATAGQSPRQIGRLAAEQAYRFLAGEPVQKEIRLPTRLWTSGNIDESNREGWD</sequence>
<reference evidence="5 6" key="1">
    <citation type="submission" date="2019-08" db="EMBL/GenBank/DDBJ databases">
        <title>In-depth cultivation of the pig gut microbiome towards novel bacterial diversity and tailored functional studies.</title>
        <authorList>
            <person name="Wylensek D."/>
            <person name="Hitch T.C.A."/>
            <person name="Clavel T."/>
        </authorList>
    </citation>
    <scope>NUCLEOTIDE SEQUENCE [LARGE SCALE GENOMIC DNA]</scope>
    <source>
        <strain evidence="6">WCA-380-WT-3B3</strain>
    </source>
</reference>
<dbReference type="SUPFAM" id="SSF53822">
    <property type="entry name" value="Periplasmic binding protein-like I"/>
    <property type="match status" value="1"/>
</dbReference>
<dbReference type="EMBL" id="VUNL01000004">
    <property type="protein sequence ID" value="MSV24486.1"/>
    <property type="molecule type" value="Genomic_DNA"/>
</dbReference>
<evidence type="ECO:0000313" key="5">
    <source>
        <dbReference type="EMBL" id="MSV24486.1"/>
    </source>
</evidence>
<evidence type="ECO:0000256" key="3">
    <source>
        <dbReference type="ARBA" id="ARBA00022729"/>
    </source>
</evidence>
<evidence type="ECO:0000313" key="6">
    <source>
        <dbReference type="Proteomes" id="UP000430222"/>
    </source>
</evidence>
<organism evidence="5 6">
    <name type="scientific">Selenomonas montiformis</name>
    <dbReference type="NCBI Taxonomy" id="2652285"/>
    <lineage>
        <taxon>Bacteria</taxon>
        <taxon>Bacillati</taxon>
        <taxon>Bacillota</taxon>
        <taxon>Negativicutes</taxon>
        <taxon>Selenomonadales</taxon>
        <taxon>Selenomonadaceae</taxon>
        <taxon>Selenomonas</taxon>
    </lineage>
</organism>
<dbReference type="Proteomes" id="UP000430222">
    <property type="component" value="Unassembled WGS sequence"/>
</dbReference>
<feature type="domain" description="Periplasmic binding protein" evidence="4">
    <location>
        <begin position="21"/>
        <end position="271"/>
    </location>
</feature>
<accession>A0A6I2UYX9</accession>
<comment type="subcellular location">
    <subcellularLocation>
        <location evidence="1">Cell envelope</location>
    </subcellularLocation>
</comment>
<dbReference type="Gene3D" id="3.40.50.2300">
    <property type="match status" value="2"/>
</dbReference>
<protein>
    <submittedName>
        <fullName evidence="5">Sugar ABC transporter substrate-binding protein</fullName>
    </submittedName>
</protein>
<comment type="similarity">
    <text evidence="2">Belongs to the bacterial solute-binding protein 2 family.</text>
</comment>
<dbReference type="CDD" id="cd19971">
    <property type="entry name" value="PBP1_ABC_sugar_binding-like"/>
    <property type="match status" value="1"/>
</dbReference>
<evidence type="ECO:0000259" key="4">
    <source>
        <dbReference type="Pfam" id="PF13407"/>
    </source>
</evidence>
<dbReference type="AlphaFoldDB" id="A0A6I2UYX9"/>
<dbReference type="InterPro" id="IPR028082">
    <property type="entry name" value="Peripla_BP_I"/>
</dbReference>
<evidence type="ECO:0000256" key="1">
    <source>
        <dbReference type="ARBA" id="ARBA00004196"/>
    </source>
</evidence>
<name>A0A6I2UYX9_9FIRM</name>
<keyword evidence="3" id="KW-0732">Signal</keyword>
<evidence type="ECO:0000256" key="2">
    <source>
        <dbReference type="ARBA" id="ARBA00007639"/>
    </source>
</evidence>
<keyword evidence="6" id="KW-1185">Reference proteome</keyword>
<dbReference type="Pfam" id="PF13407">
    <property type="entry name" value="Peripla_BP_4"/>
    <property type="match status" value="1"/>
</dbReference>
<dbReference type="PANTHER" id="PTHR46847:SF2">
    <property type="entry name" value="ABC TRANSPORTER SUGAR-BINDING PROTEIN"/>
    <property type="match status" value="1"/>
</dbReference>
<dbReference type="PANTHER" id="PTHR46847">
    <property type="entry name" value="D-ALLOSE-BINDING PERIPLASMIC PROTEIN-RELATED"/>
    <property type="match status" value="1"/>
</dbReference>
<proteinExistence type="inferred from homology"/>
<dbReference type="GO" id="GO:0030246">
    <property type="term" value="F:carbohydrate binding"/>
    <property type="evidence" value="ECO:0007669"/>
    <property type="project" value="UniProtKB-ARBA"/>
</dbReference>
<dbReference type="InterPro" id="IPR025997">
    <property type="entry name" value="SBP_2_dom"/>
</dbReference>
<comment type="caution">
    <text evidence="5">The sequence shown here is derived from an EMBL/GenBank/DDBJ whole genome shotgun (WGS) entry which is preliminary data.</text>
</comment>
<gene>
    <name evidence="5" type="ORF">FYJ78_04645</name>
</gene>